<dbReference type="EMBL" id="VJMJ01000166">
    <property type="protein sequence ID" value="KAF0729331.1"/>
    <property type="molecule type" value="Genomic_DNA"/>
</dbReference>
<dbReference type="Proteomes" id="UP000481153">
    <property type="component" value="Unassembled WGS sequence"/>
</dbReference>
<dbReference type="SUPFAM" id="SSF55021">
    <property type="entry name" value="ACT-like"/>
    <property type="match status" value="1"/>
</dbReference>
<comment type="caution">
    <text evidence="2">The sequence shown here is derived from an EMBL/GenBank/DDBJ whole genome shotgun (WGS) entry which is preliminary data.</text>
</comment>
<dbReference type="VEuPathDB" id="FungiDB:AeMF1_018402"/>
<dbReference type="PIRSF" id="PIRSF008459">
    <property type="entry name" value="UCP008459"/>
    <property type="match status" value="1"/>
</dbReference>
<evidence type="ECO:0000313" key="2">
    <source>
        <dbReference type="EMBL" id="KAF0729331.1"/>
    </source>
</evidence>
<organism evidence="2 3">
    <name type="scientific">Aphanomyces euteiches</name>
    <dbReference type="NCBI Taxonomy" id="100861"/>
    <lineage>
        <taxon>Eukaryota</taxon>
        <taxon>Sar</taxon>
        <taxon>Stramenopiles</taxon>
        <taxon>Oomycota</taxon>
        <taxon>Saprolegniomycetes</taxon>
        <taxon>Saprolegniales</taxon>
        <taxon>Verrucalvaceae</taxon>
        <taxon>Aphanomyces</taxon>
    </lineage>
</organism>
<gene>
    <name evidence="2" type="ORF">Ae201684_013077</name>
</gene>
<keyword evidence="3" id="KW-1185">Reference proteome</keyword>
<accession>A0A6G0WPN1</accession>
<dbReference type="PANTHER" id="PTHR31131:SF6">
    <property type="entry name" value="CASTOR ACT DOMAIN-CONTAINING PROTEIN"/>
    <property type="match status" value="1"/>
</dbReference>
<evidence type="ECO:0000259" key="1">
    <source>
        <dbReference type="Pfam" id="PF13840"/>
    </source>
</evidence>
<feature type="domain" description="CASTOR ACT" evidence="1">
    <location>
        <begin position="67"/>
        <end position="128"/>
    </location>
</feature>
<name>A0A6G0WPN1_9STRA</name>
<evidence type="ECO:0000313" key="3">
    <source>
        <dbReference type="Proteomes" id="UP000481153"/>
    </source>
</evidence>
<dbReference type="InterPro" id="IPR045865">
    <property type="entry name" value="ACT-like_dom_sf"/>
</dbReference>
<proteinExistence type="predicted"/>
<reference evidence="2 3" key="1">
    <citation type="submission" date="2019-07" db="EMBL/GenBank/DDBJ databases">
        <title>Genomics analysis of Aphanomyces spp. identifies a new class of oomycete effector associated with host adaptation.</title>
        <authorList>
            <person name="Gaulin E."/>
        </authorList>
    </citation>
    <scope>NUCLEOTIDE SEQUENCE [LARGE SCALE GENOMIC DNA]</scope>
    <source>
        <strain evidence="2 3">ATCC 201684</strain>
    </source>
</reference>
<dbReference type="PANTHER" id="PTHR31131">
    <property type="entry name" value="CHROMOSOME 1, WHOLE GENOME SHOTGUN SEQUENCE"/>
    <property type="match status" value="1"/>
</dbReference>
<dbReference type="InterPro" id="IPR016540">
    <property type="entry name" value="UCP008459"/>
</dbReference>
<dbReference type="InterPro" id="IPR051719">
    <property type="entry name" value="CASTOR_mTORC1"/>
</dbReference>
<sequence>MQRLRLTFFAAPCLSVHRFPKDANVAAKLAPVLIQDLPPLASLTISSDEISLVIPQNVELPVAPSSSEIGWTTFKVEGPLDFALTGILSSLTAPLAAVSIPVFAISTFDTDYILVKHDKAQGAIDAWHASGIASVSTA</sequence>
<dbReference type="Pfam" id="PF13840">
    <property type="entry name" value="ACT_7"/>
    <property type="match status" value="1"/>
</dbReference>
<protein>
    <recommendedName>
        <fullName evidence="1">CASTOR ACT domain-containing protein</fullName>
    </recommendedName>
</protein>
<dbReference type="AlphaFoldDB" id="A0A6G0WPN1"/>
<dbReference type="Gene3D" id="3.30.2130.10">
    <property type="entry name" value="VC0802-like"/>
    <property type="match status" value="1"/>
</dbReference>
<dbReference type="InterPro" id="IPR027795">
    <property type="entry name" value="CASTOR_ACT_dom"/>
</dbReference>